<evidence type="ECO:0000256" key="1">
    <source>
        <dbReference type="ARBA" id="ARBA00022801"/>
    </source>
</evidence>
<evidence type="ECO:0000259" key="3">
    <source>
        <dbReference type="Pfam" id="PF00857"/>
    </source>
</evidence>
<dbReference type="Pfam" id="PF00857">
    <property type="entry name" value="Isochorismatase"/>
    <property type="match status" value="1"/>
</dbReference>
<dbReference type="Proteomes" id="UP000297496">
    <property type="component" value="Unassembled WGS sequence"/>
</dbReference>
<dbReference type="Gene3D" id="3.40.50.850">
    <property type="entry name" value="Isochorismatase-like"/>
    <property type="match status" value="1"/>
</dbReference>
<dbReference type="AlphaFoldDB" id="A0A4Z1C2X2"/>
<dbReference type="InterPro" id="IPR050272">
    <property type="entry name" value="Isochorismatase-like_hydrls"/>
</dbReference>
<protein>
    <submittedName>
        <fullName evidence="4">Cysteine hydrolase</fullName>
    </submittedName>
</protein>
<dbReference type="SUPFAM" id="SSF52499">
    <property type="entry name" value="Isochorismatase-like hydrolases"/>
    <property type="match status" value="1"/>
</dbReference>
<evidence type="ECO:0000313" key="5">
    <source>
        <dbReference type="Proteomes" id="UP000297496"/>
    </source>
</evidence>
<accession>A0A4Z1C2X2</accession>
<feature type="region of interest" description="Disordered" evidence="2">
    <location>
        <begin position="1"/>
        <end position="23"/>
    </location>
</feature>
<dbReference type="CDD" id="cd00431">
    <property type="entry name" value="cysteine_hydrolases"/>
    <property type="match status" value="1"/>
</dbReference>
<organism evidence="4 5">
    <name type="scientific">Nocardioides eburneiflavus</name>
    <dbReference type="NCBI Taxonomy" id="2518372"/>
    <lineage>
        <taxon>Bacteria</taxon>
        <taxon>Bacillati</taxon>
        <taxon>Actinomycetota</taxon>
        <taxon>Actinomycetes</taxon>
        <taxon>Propionibacteriales</taxon>
        <taxon>Nocardioidaceae</taxon>
        <taxon>Nocardioides</taxon>
    </lineage>
</organism>
<keyword evidence="1 4" id="KW-0378">Hydrolase</keyword>
<keyword evidence="5" id="KW-1185">Reference proteome</keyword>
<evidence type="ECO:0000313" key="4">
    <source>
        <dbReference type="EMBL" id="TGN64624.1"/>
    </source>
</evidence>
<comment type="caution">
    <text evidence="4">The sequence shown here is derived from an EMBL/GenBank/DDBJ whole genome shotgun (WGS) entry which is preliminary data.</text>
</comment>
<feature type="domain" description="Isochorismatase-like" evidence="3">
    <location>
        <begin position="77"/>
        <end position="249"/>
    </location>
</feature>
<dbReference type="PANTHER" id="PTHR43540:SF6">
    <property type="entry name" value="ISOCHORISMATASE-LIKE DOMAIN-CONTAINING PROTEIN"/>
    <property type="match status" value="1"/>
</dbReference>
<gene>
    <name evidence="4" type="ORF">EXE59_12110</name>
</gene>
<dbReference type="InterPro" id="IPR000868">
    <property type="entry name" value="Isochorismatase-like_dom"/>
</dbReference>
<dbReference type="GO" id="GO:0016787">
    <property type="term" value="F:hydrolase activity"/>
    <property type="evidence" value="ECO:0007669"/>
    <property type="project" value="UniProtKB-KW"/>
</dbReference>
<dbReference type="InterPro" id="IPR036380">
    <property type="entry name" value="Isochorismatase-like_sf"/>
</dbReference>
<dbReference type="OrthoDB" id="3398739at2"/>
<dbReference type="EMBL" id="SRRO01000001">
    <property type="protein sequence ID" value="TGN64624.1"/>
    <property type="molecule type" value="Genomic_DNA"/>
</dbReference>
<evidence type="ECO:0000256" key="2">
    <source>
        <dbReference type="SAM" id="MobiDB-lite"/>
    </source>
</evidence>
<sequence>MGILRGRGSGRVAAYRRGVRPSPPGRRVCAGRLPTVPDDLGDLTADHDWLVEDREYARQEARRGRRHAYESLDPGRTALVVVDVVPFFVRGSAYVRGIVPRVNRVATALRDAGGVVAWVVPAYAPPTAKDREFFGDAVAELYARSGGEGLPRSRLHDGLAVRPEDLVVEKIARSAWFPGSSELPALLAARRIDTLLVAGTVTNVCVEDTVRDASTCGLRVILVADACAAVRDRDHNATLHVVYRSYGDVRPTSEVLDLVEAGRRQVASS</sequence>
<reference evidence="4 5" key="1">
    <citation type="submission" date="2019-04" db="EMBL/GenBank/DDBJ databases">
        <title>Three New Species of Nocardioides, Nocardioides euryhalodurans sp. nov., Nocardioides seonyuensis sp. nov. and Nocardioides eburneoflavus sp. nov. Isolated from Soil.</title>
        <authorList>
            <person name="Roh S.G."/>
            <person name="Lee C."/>
            <person name="Kim M.-K."/>
            <person name="Kim S.B."/>
        </authorList>
    </citation>
    <scope>NUCLEOTIDE SEQUENCE [LARGE SCALE GENOMIC DNA]</scope>
    <source>
        <strain evidence="4 5">MMS17-SY213</strain>
    </source>
</reference>
<name>A0A4Z1C2X2_9ACTN</name>
<proteinExistence type="predicted"/>
<dbReference type="PANTHER" id="PTHR43540">
    <property type="entry name" value="PEROXYUREIDOACRYLATE/UREIDOACRYLATE AMIDOHYDROLASE-RELATED"/>
    <property type="match status" value="1"/>
</dbReference>